<dbReference type="InterPro" id="IPR013785">
    <property type="entry name" value="Aldolase_TIM"/>
</dbReference>
<evidence type="ECO:0000256" key="4">
    <source>
        <dbReference type="ARBA" id="ARBA00023004"/>
    </source>
</evidence>
<dbReference type="PANTHER" id="PTHR43273">
    <property type="entry name" value="ANAEROBIC SULFATASE-MATURATING ENZYME HOMOLOG ASLB-RELATED"/>
    <property type="match status" value="1"/>
</dbReference>
<dbReference type="InterPro" id="IPR007197">
    <property type="entry name" value="rSAM"/>
</dbReference>
<dbReference type="Pfam" id="PF04055">
    <property type="entry name" value="Radical_SAM"/>
    <property type="match status" value="1"/>
</dbReference>
<sequence length="468" mass="53911">MKDCSCSYISGGAIEGTEFWLNDLWKFEAGDKNLLLDRQGHILLLKKNLCNTIWNQEISEDLLLKLLQRKFAYESENIDKNGTEKNSDIKPMFFMIDLTNKCNMECRYCLRNVEDDSDKESITNDMIDSICEYLAQYCKQIGDKRITIQPWGGEPLLETEKIFLLQDGLKKRGMNPQITIETNALLLSKGLMKELYQRGISIGVSIDGYQKIHDSQRVIHSGIGTHQVVERRIRSIQKLYGNDISTITTVTRNSLENLEDIIEYLAVDLGLIYIKLNFVHRSCFAMNDDLCLYAEEIADATIRIFQKILELHKRGIEVYEYNIWLKSMNLLTGKKLDVCNSNGCHGGKRMIAIDKHGDIFPCDVTDFPEERLGNIKTDKDLIALLENSVGEKAYFKEKKGNECEKCPWQHYCRGGCTVHMKCATQEQDVDMIECTINRNLYPKLISLILHEPERMNQLLGYEILKKEP</sequence>
<keyword evidence="8" id="KW-1185">Reference proteome</keyword>
<dbReference type="CDD" id="cd01335">
    <property type="entry name" value="Radical_SAM"/>
    <property type="match status" value="1"/>
</dbReference>
<dbReference type="EMBL" id="JBEPMJ010000001">
    <property type="protein sequence ID" value="MET3748902.1"/>
    <property type="molecule type" value="Genomic_DNA"/>
</dbReference>
<dbReference type="SFLD" id="SFLDG01386">
    <property type="entry name" value="main_SPASM_domain-containing"/>
    <property type="match status" value="1"/>
</dbReference>
<keyword evidence="2" id="KW-0949">S-adenosyl-L-methionine</keyword>
<protein>
    <recommendedName>
        <fullName evidence="6">Radical SAM core domain-containing protein</fullName>
    </recommendedName>
</protein>
<keyword evidence="3" id="KW-0479">Metal-binding</keyword>
<dbReference type="InterPro" id="IPR058240">
    <property type="entry name" value="rSAM_sf"/>
</dbReference>
<keyword evidence="5" id="KW-0411">Iron-sulfur</keyword>
<accession>A0ABV2M0E1</accession>
<proteinExistence type="predicted"/>
<evidence type="ECO:0000259" key="6">
    <source>
        <dbReference type="PROSITE" id="PS51918"/>
    </source>
</evidence>
<dbReference type="Gene3D" id="3.20.20.70">
    <property type="entry name" value="Aldolase class I"/>
    <property type="match status" value="1"/>
</dbReference>
<feature type="domain" description="Radical SAM core" evidence="6">
    <location>
        <begin position="88"/>
        <end position="314"/>
    </location>
</feature>
<evidence type="ECO:0000256" key="3">
    <source>
        <dbReference type="ARBA" id="ARBA00022723"/>
    </source>
</evidence>
<dbReference type="InterPro" id="IPR023867">
    <property type="entry name" value="Sulphatase_maturase_rSAM"/>
</dbReference>
<gene>
    <name evidence="7" type="ORF">ABID24_000118</name>
</gene>
<evidence type="ECO:0000313" key="8">
    <source>
        <dbReference type="Proteomes" id="UP001549106"/>
    </source>
</evidence>
<dbReference type="PANTHER" id="PTHR43273:SF8">
    <property type="entry name" value="RADICAL SAM DOMAIN PROTEIN"/>
    <property type="match status" value="1"/>
</dbReference>
<evidence type="ECO:0000256" key="2">
    <source>
        <dbReference type="ARBA" id="ARBA00022691"/>
    </source>
</evidence>
<dbReference type="SFLD" id="SFLDS00029">
    <property type="entry name" value="Radical_SAM"/>
    <property type="match status" value="1"/>
</dbReference>
<dbReference type="Pfam" id="PF13186">
    <property type="entry name" value="SPASM"/>
    <property type="match status" value="1"/>
</dbReference>
<dbReference type="InterPro" id="IPR023885">
    <property type="entry name" value="4Fe4S-binding_SPASM_dom"/>
</dbReference>
<organism evidence="7 8">
    <name type="scientific">Blautia caecimuris</name>
    <dbReference type="NCBI Taxonomy" id="1796615"/>
    <lineage>
        <taxon>Bacteria</taxon>
        <taxon>Bacillati</taxon>
        <taxon>Bacillota</taxon>
        <taxon>Clostridia</taxon>
        <taxon>Lachnospirales</taxon>
        <taxon>Lachnospiraceae</taxon>
        <taxon>Blautia</taxon>
    </lineage>
</organism>
<evidence type="ECO:0000256" key="1">
    <source>
        <dbReference type="ARBA" id="ARBA00001966"/>
    </source>
</evidence>
<dbReference type="PROSITE" id="PS51918">
    <property type="entry name" value="RADICAL_SAM"/>
    <property type="match status" value="1"/>
</dbReference>
<evidence type="ECO:0000256" key="5">
    <source>
        <dbReference type="ARBA" id="ARBA00023014"/>
    </source>
</evidence>
<dbReference type="RefSeq" id="WP_257463695.1">
    <property type="nucleotide sequence ID" value="NZ_JANJZT010000001.1"/>
</dbReference>
<comment type="cofactor">
    <cofactor evidence="1">
        <name>[4Fe-4S] cluster</name>
        <dbReference type="ChEBI" id="CHEBI:49883"/>
    </cofactor>
</comment>
<dbReference type="SFLD" id="SFLDG01072">
    <property type="entry name" value="dehydrogenase_like"/>
    <property type="match status" value="1"/>
</dbReference>
<evidence type="ECO:0000313" key="7">
    <source>
        <dbReference type="EMBL" id="MET3748902.1"/>
    </source>
</evidence>
<keyword evidence="4" id="KW-0408">Iron</keyword>
<dbReference type="NCBIfam" id="TIGR04085">
    <property type="entry name" value="rSAM_more_4Fe4S"/>
    <property type="match status" value="1"/>
</dbReference>
<name>A0ABV2M0E1_9FIRM</name>
<dbReference type="SFLD" id="SFLDG01384">
    <property type="entry name" value="thioether_bond_formation_requi"/>
    <property type="match status" value="1"/>
</dbReference>
<dbReference type="SUPFAM" id="SSF102114">
    <property type="entry name" value="Radical SAM enzymes"/>
    <property type="match status" value="1"/>
</dbReference>
<dbReference type="SFLD" id="SFLDG01067">
    <property type="entry name" value="SPASM/twitch_domain_containing"/>
    <property type="match status" value="1"/>
</dbReference>
<reference evidence="7 8" key="1">
    <citation type="submission" date="2024-06" db="EMBL/GenBank/DDBJ databases">
        <title>Genomic Encyclopedia of Type Strains, Phase IV (KMG-IV): sequencing the most valuable type-strain genomes for metagenomic binning, comparative biology and taxonomic classification.</title>
        <authorList>
            <person name="Goeker M."/>
        </authorList>
    </citation>
    <scope>NUCLEOTIDE SEQUENCE [LARGE SCALE GENOMIC DNA]</scope>
    <source>
        <strain evidence="7 8">DSM 29492</strain>
    </source>
</reference>
<comment type="caution">
    <text evidence="7">The sequence shown here is derived from an EMBL/GenBank/DDBJ whole genome shotgun (WGS) entry which is preliminary data.</text>
</comment>
<dbReference type="Proteomes" id="UP001549106">
    <property type="component" value="Unassembled WGS sequence"/>
</dbReference>